<dbReference type="AlphaFoldDB" id="A0A9E8M1D9"/>
<proteinExistence type="predicted"/>
<dbReference type="EMBL" id="CP106877">
    <property type="protein sequence ID" value="WAA13753.1"/>
    <property type="molecule type" value="Genomic_DNA"/>
</dbReference>
<evidence type="ECO:0000313" key="1">
    <source>
        <dbReference type="EMBL" id="WAA13753.1"/>
    </source>
</evidence>
<keyword evidence="2" id="KW-1185">Reference proteome</keyword>
<dbReference type="RefSeq" id="WP_275421947.1">
    <property type="nucleotide sequence ID" value="NZ_CP106877.1"/>
</dbReference>
<gene>
    <name evidence="1" type="ORF">OE105_06535</name>
</gene>
<dbReference type="Proteomes" id="UP001164726">
    <property type="component" value="Chromosome"/>
</dbReference>
<dbReference type="Pfam" id="PF10673">
    <property type="entry name" value="DUF2487"/>
    <property type="match status" value="1"/>
</dbReference>
<dbReference type="InterPro" id="IPR019615">
    <property type="entry name" value="DUF2487"/>
</dbReference>
<accession>A0A9E8M1D9</accession>
<reference evidence="1" key="1">
    <citation type="submission" date="2022-09" db="EMBL/GenBank/DDBJ databases">
        <title>Complete Genomes of Fervidibacillus albus and Fervidibacillus halotolerans isolated from tidal flat sediments.</title>
        <authorList>
            <person name="Kwon K.K."/>
            <person name="Yang S.-H."/>
            <person name="Park M.J."/>
            <person name="Oh H.-M."/>
        </authorList>
    </citation>
    <scope>NUCLEOTIDE SEQUENCE</scope>
    <source>
        <strain evidence="1">MEBiC13594</strain>
    </source>
</reference>
<evidence type="ECO:0000313" key="2">
    <source>
        <dbReference type="Proteomes" id="UP001164726"/>
    </source>
</evidence>
<protein>
    <submittedName>
        <fullName evidence="1">YpiF family protein</fullName>
    </submittedName>
</protein>
<dbReference type="KEGG" id="fhl:OE105_06535"/>
<organism evidence="1 2">
    <name type="scientific">Fervidibacillus halotolerans</name>
    <dbReference type="NCBI Taxonomy" id="2980027"/>
    <lineage>
        <taxon>Bacteria</taxon>
        <taxon>Bacillati</taxon>
        <taxon>Bacillota</taxon>
        <taxon>Bacilli</taxon>
        <taxon>Bacillales</taxon>
        <taxon>Bacillaceae</taxon>
        <taxon>Fervidibacillus</taxon>
    </lineage>
</organism>
<sequence length="153" mass="18308">MRWTAEEAVVYLQSKEYIDTALIPIISISFDQKGIDSGNDNEWIQRISMEIEKQFKGRILLLPPLSYATSFQKEQRKNWFRLWVESLNNNVFKHLLFIGTEDLWVSVAEEFDCKYFRIPSVPLRHLDDPYKWTMVQNQVKKLLPQIVEMWHND</sequence>
<name>A0A9E8M1D9_9BACI</name>